<evidence type="ECO:0000313" key="2">
    <source>
        <dbReference type="Proteomes" id="UP000192140"/>
    </source>
</evidence>
<keyword evidence="2" id="KW-1185">Reference proteome</keyword>
<sequence>MDQEAAFNDGTPCIFSKGRSLRAAFCFAASPVFPAGTVRPDFDCPEVEKGVFYGGSDREPEAFTRTRPVRVRAALAGRKKWPANISIAANSPVTADALSPSPPILRRNLWKRPCNTPWPCMAQRIRSNSVKKSAGACMPGRRR</sequence>
<organism evidence="1 2">
    <name type="scientific">Agrobacterium deltaense NCPPB 1641</name>
    <dbReference type="NCBI Taxonomy" id="1183425"/>
    <lineage>
        <taxon>Bacteria</taxon>
        <taxon>Pseudomonadati</taxon>
        <taxon>Pseudomonadota</taxon>
        <taxon>Alphaproteobacteria</taxon>
        <taxon>Hyphomicrobiales</taxon>
        <taxon>Rhizobiaceae</taxon>
        <taxon>Rhizobium/Agrobacterium group</taxon>
        <taxon>Agrobacterium</taxon>
    </lineage>
</organism>
<accession>A0A1S7TRF3</accession>
<evidence type="ECO:0000313" key="1">
    <source>
        <dbReference type="EMBL" id="CVI57166.1"/>
    </source>
</evidence>
<proteinExistence type="predicted"/>
<dbReference type="AlphaFoldDB" id="A0A1S7TRF3"/>
<reference evidence="1" key="1">
    <citation type="submission" date="2016-01" db="EMBL/GenBank/DDBJ databases">
        <authorList>
            <person name="Regsiter A."/>
            <person name="william w."/>
        </authorList>
    </citation>
    <scope>NUCLEOTIDE SEQUENCE</scope>
    <source>
        <strain evidence="1">NCPPB 1641</strain>
    </source>
</reference>
<name>A0A1S7TRF3_9HYPH</name>
<dbReference type="Proteomes" id="UP000192140">
    <property type="component" value="Unassembled WGS sequence"/>
</dbReference>
<protein>
    <submittedName>
        <fullName evidence="1">Uncharacterized protein</fullName>
    </submittedName>
</protein>
<comment type="caution">
    <text evidence="1">The sequence shown here is derived from an EMBL/GenBank/DDBJ whole genome shotgun (WGS) entry which is preliminary data.</text>
</comment>
<dbReference type="EMBL" id="FCNP01000023">
    <property type="protein sequence ID" value="CVI57166.1"/>
    <property type="molecule type" value="Genomic_DNA"/>
</dbReference>
<gene>
    <name evidence="1" type="ORF">AGR7A_Cc30021</name>
</gene>